<dbReference type="Pfam" id="PF00903">
    <property type="entry name" value="Glyoxalase"/>
    <property type="match status" value="2"/>
</dbReference>
<feature type="region of interest" description="Disordered" evidence="1">
    <location>
        <begin position="1"/>
        <end position="23"/>
    </location>
</feature>
<dbReference type="InterPro" id="IPR037523">
    <property type="entry name" value="VOC_core"/>
</dbReference>
<feature type="domain" description="VOC" evidence="2">
    <location>
        <begin position="158"/>
        <end position="270"/>
    </location>
</feature>
<dbReference type="InterPro" id="IPR052164">
    <property type="entry name" value="Anthracycline_SecMetBiosynth"/>
</dbReference>
<name>A0A285V6D5_9ACTN</name>
<evidence type="ECO:0000313" key="4">
    <source>
        <dbReference type="Proteomes" id="UP000219435"/>
    </source>
</evidence>
<organism evidence="3 4">
    <name type="scientific">Blastococcus aggregatus</name>
    <dbReference type="NCBI Taxonomy" id="38502"/>
    <lineage>
        <taxon>Bacteria</taxon>
        <taxon>Bacillati</taxon>
        <taxon>Actinomycetota</taxon>
        <taxon>Actinomycetes</taxon>
        <taxon>Geodermatophilales</taxon>
        <taxon>Geodermatophilaceae</taxon>
        <taxon>Blastococcus</taxon>
    </lineage>
</organism>
<protein>
    <recommendedName>
        <fullName evidence="2">VOC domain-containing protein</fullName>
    </recommendedName>
</protein>
<reference evidence="4" key="1">
    <citation type="submission" date="2017-08" db="EMBL/GenBank/DDBJ databases">
        <authorList>
            <person name="Varghese N."/>
            <person name="Submissions S."/>
        </authorList>
    </citation>
    <scope>NUCLEOTIDE SEQUENCE [LARGE SCALE GENOMIC DNA]</scope>
    <source>
        <strain evidence="4">DSM 4725</strain>
    </source>
</reference>
<dbReference type="PANTHER" id="PTHR33993:SF14">
    <property type="entry name" value="GB|AAF24581.1"/>
    <property type="match status" value="1"/>
</dbReference>
<accession>A0A285V6D5</accession>
<evidence type="ECO:0000313" key="3">
    <source>
        <dbReference type="EMBL" id="SOC49573.1"/>
    </source>
</evidence>
<dbReference type="CDD" id="cd07247">
    <property type="entry name" value="SgaA_N_like"/>
    <property type="match status" value="2"/>
</dbReference>
<dbReference type="Gene3D" id="3.10.180.10">
    <property type="entry name" value="2,3-Dihydroxybiphenyl 1,2-Dioxygenase, domain 1"/>
    <property type="match status" value="2"/>
</dbReference>
<proteinExistence type="predicted"/>
<evidence type="ECO:0000259" key="2">
    <source>
        <dbReference type="PROSITE" id="PS51819"/>
    </source>
</evidence>
<dbReference type="OrthoDB" id="9793039at2"/>
<dbReference type="EMBL" id="OBQI01000003">
    <property type="protein sequence ID" value="SOC49573.1"/>
    <property type="molecule type" value="Genomic_DNA"/>
</dbReference>
<dbReference type="InterPro" id="IPR004360">
    <property type="entry name" value="Glyas_Fos-R_dOase_dom"/>
</dbReference>
<feature type="domain" description="VOC" evidence="2">
    <location>
        <begin position="29"/>
        <end position="145"/>
    </location>
</feature>
<keyword evidence="4" id="KW-1185">Reference proteome</keyword>
<evidence type="ECO:0000256" key="1">
    <source>
        <dbReference type="SAM" id="MobiDB-lite"/>
    </source>
</evidence>
<dbReference type="PROSITE" id="PS51819">
    <property type="entry name" value="VOC"/>
    <property type="match status" value="2"/>
</dbReference>
<sequence>MSHGAPAGPDRSARDEGDPMSPDARRLGQVCWIDLSTPDVDAAAVFYSSLLGWRLESADTPLGRYVSGVTDAGPVAGMMAPPAADGEGVPPAWTVFFGVADAAAAFDRAGSLGATGLQPPTEVPGGSLIAVVSDPAGAVVGLMESRGSDPLGWGRPGAAAWVELQSRAVDASVAFYGDLLDWTPAPEDDGYRILHRQGQPVAGAMAMPPEVPAEVPSYWLVYFAVDDVDAAVRRVEELGGSVVVPTMTVQEMRFAVVADPAGAVFALLRTSG</sequence>
<dbReference type="Proteomes" id="UP000219435">
    <property type="component" value="Unassembled WGS sequence"/>
</dbReference>
<dbReference type="SUPFAM" id="SSF54593">
    <property type="entry name" value="Glyoxalase/Bleomycin resistance protein/Dihydroxybiphenyl dioxygenase"/>
    <property type="match status" value="2"/>
</dbReference>
<dbReference type="PANTHER" id="PTHR33993">
    <property type="entry name" value="GLYOXALASE-RELATED"/>
    <property type="match status" value="1"/>
</dbReference>
<dbReference type="InterPro" id="IPR029068">
    <property type="entry name" value="Glyas_Bleomycin-R_OHBP_Dase"/>
</dbReference>
<dbReference type="AlphaFoldDB" id="A0A285V6D5"/>
<gene>
    <name evidence="3" type="ORF">SAMN05660748_2301</name>
</gene>